<evidence type="ECO:0000313" key="1">
    <source>
        <dbReference type="EMBL" id="EEC58186.1"/>
    </source>
</evidence>
<sequence>MDKRRQTVLTSEQIVDRLRGLPDVFEQAMKDKQYYKAKYCYNTAVIVASFIELDNTVREELFGVHGDVNKEVKEGRFVDKWVCKAYEECIKRDMTHEHSMPVRVEFKKS</sequence>
<proteinExistence type="predicted"/>
<reference evidence="1 2" key="2">
    <citation type="submission" date="2008-11" db="EMBL/GenBank/DDBJ databases">
        <authorList>
            <person name="Fulton L."/>
            <person name="Clifton S."/>
            <person name="Fulton B."/>
            <person name="Xu J."/>
            <person name="Minx P."/>
            <person name="Pepin K.H."/>
            <person name="Johnson M."/>
            <person name="Bhonagiri V."/>
            <person name="Nash W.E."/>
            <person name="Mardis E.R."/>
            <person name="Wilson R.K."/>
        </authorList>
    </citation>
    <scope>NUCLEOTIDE SEQUENCE [LARGE SCALE GENOMIC DNA]</scope>
    <source>
        <strain evidence="1 2">ATCC 43243</strain>
    </source>
</reference>
<dbReference type="EMBL" id="ABVQ01000035">
    <property type="protein sequence ID" value="EEC58186.1"/>
    <property type="molecule type" value="Genomic_DNA"/>
</dbReference>
<keyword evidence="2" id="KW-1185">Reference proteome</keyword>
<dbReference type="AlphaFoldDB" id="B7AR64"/>
<accession>B7AR64</accession>
<name>B7AR64_9FIRM</name>
<dbReference type="Proteomes" id="UP000003136">
    <property type="component" value="Unassembled WGS sequence"/>
</dbReference>
<evidence type="ECO:0000313" key="2">
    <source>
        <dbReference type="Proteomes" id="UP000003136"/>
    </source>
</evidence>
<organism evidence="1 2">
    <name type="scientific">[Bacteroides] pectinophilus ATCC 43243</name>
    <dbReference type="NCBI Taxonomy" id="483218"/>
    <lineage>
        <taxon>Bacteria</taxon>
        <taxon>Bacillati</taxon>
        <taxon>Bacillota</taxon>
        <taxon>Clostridia</taxon>
        <taxon>Eubacteriales</taxon>
    </lineage>
</organism>
<gene>
    <name evidence="1" type="ORF">BACPEC_01174</name>
</gene>
<dbReference type="STRING" id="483218.BACPEC_01174"/>
<protein>
    <submittedName>
        <fullName evidence="1">Uncharacterized protein</fullName>
    </submittedName>
</protein>
<comment type="caution">
    <text evidence="1">The sequence shown here is derived from an EMBL/GenBank/DDBJ whole genome shotgun (WGS) entry which is preliminary data.</text>
</comment>
<reference evidence="1 2" key="1">
    <citation type="submission" date="2008-11" db="EMBL/GenBank/DDBJ databases">
        <title>Draft genome sequence of Bacteroides pectinophilus (ATCC 43243).</title>
        <authorList>
            <person name="Sudarsanam P."/>
            <person name="Ley R."/>
            <person name="Guruge J."/>
            <person name="Turnbaugh P.J."/>
            <person name="Mahowald M."/>
            <person name="Liep D."/>
            <person name="Gordon J."/>
        </authorList>
    </citation>
    <scope>NUCLEOTIDE SEQUENCE [LARGE SCALE GENOMIC DNA]</scope>
    <source>
        <strain evidence="1 2">ATCC 43243</strain>
    </source>
</reference>
<dbReference type="HOGENOM" id="CLU_2178578_0_0_9"/>